<dbReference type="OMA" id="GTGEPEH"/>
<reference evidence="3" key="2">
    <citation type="submission" date="2013-04" db="EMBL/GenBank/DDBJ databases">
        <title>Genomic mechanisms accounting for the adaptation to parasitism in nematode-trapping fungi.</title>
        <authorList>
            <person name="Ahren D.G."/>
        </authorList>
    </citation>
    <scope>NUCLEOTIDE SEQUENCE [LARGE SCALE GENOMIC DNA]</scope>
    <source>
        <strain evidence="3">CBS 200.50</strain>
    </source>
</reference>
<accession>S8BUH7</accession>
<evidence type="ECO:0000259" key="1">
    <source>
        <dbReference type="PROSITE" id="PS51391"/>
    </source>
</evidence>
<dbReference type="SUPFAM" id="SSF48464">
    <property type="entry name" value="ENTH/VHS domain"/>
    <property type="match status" value="1"/>
</dbReference>
<dbReference type="AlphaFoldDB" id="S8BUH7"/>
<evidence type="ECO:0000313" key="2">
    <source>
        <dbReference type="EMBL" id="EPS38957.1"/>
    </source>
</evidence>
<dbReference type="HOGENOM" id="CLU_044165_0_0_1"/>
<reference evidence="2 3" key="1">
    <citation type="journal article" date="2013" name="PLoS Genet.">
        <title>Genomic mechanisms accounting for the adaptation to parasitism in nematode-trapping fungi.</title>
        <authorList>
            <person name="Meerupati T."/>
            <person name="Andersson K.M."/>
            <person name="Friman E."/>
            <person name="Kumar D."/>
            <person name="Tunlid A."/>
            <person name="Ahren D."/>
        </authorList>
    </citation>
    <scope>NUCLEOTIDE SEQUENCE [LARGE SCALE GENOMIC DNA]</scope>
    <source>
        <strain evidence="2 3">CBS 200.50</strain>
    </source>
</reference>
<proteinExistence type="predicted"/>
<dbReference type="Pfam" id="PF04818">
    <property type="entry name" value="CID"/>
    <property type="match status" value="1"/>
</dbReference>
<dbReference type="InterPro" id="IPR008942">
    <property type="entry name" value="ENTH_VHS"/>
</dbReference>
<dbReference type="PROSITE" id="PS51391">
    <property type="entry name" value="CID"/>
    <property type="match status" value="1"/>
</dbReference>
<dbReference type="EMBL" id="AQGS01000513">
    <property type="protein sequence ID" value="EPS38957.1"/>
    <property type="molecule type" value="Genomic_DNA"/>
</dbReference>
<feature type="domain" description="CID" evidence="1">
    <location>
        <begin position="26"/>
        <end position="178"/>
    </location>
</feature>
<dbReference type="GO" id="GO:0006874">
    <property type="term" value="P:intracellular calcium ion homeostasis"/>
    <property type="evidence" value="ECO:0007669"/>
    <property type="project" value="TreeGrafter"/>
</dbReference>
<name>S8BUH7_DACHA</name>
<feature type="non-terminal residue" evidence="2">
    <location>
        <position position="340"/>
    </location>
</feature>
<organism evidence="2 3">
    <name type="scientific">Dactylellina haptotyla (strain CBS 200.50)</name>
    <name type="common">Nematode-trapping fungus</name>
    <name type="synonym">Monacrosporium haptotylum</name>
    <dbReference type="NCBI Taxonomy" id="1284197"/>
    <lineage>
        <taxon>Eukaryota</taxon>
        <taxon>Fungi</taxon>
        <taxon>Dikarya</taxon>
        <taxon>Ascomycota</taxon>
        <taxon>Pezizomycotina</taxon>
        <taxon>Orbiliomycetes</taxon>
        <taxon>Orbiliales</taxon>
        <taxon>Orbiliaceae</taxon>
        <taxon>Dactylellina</taxon>
    </lineage>
</organism>
<dbReference type="Gene3D" id="1.25.40.90">
    <property type="match status" value="1"/>
</dbReference>
<comment type="caution">
    <text evidence="2">The sequence shown here is derived from an EMBL/GenBank/DDBJ whole genome shotgun (WGS) entry which is preliminary data.</text>
</comment>
<sequence>MAASHGTAIAKAALSASLLRADPTPVVGDEIARLHGLLEKCTTVCTSENIKTCKHWLLEHVVQSDQRVTAFGKYLLALSQSYKSQAADPLTPSSRRRRLYILYLINDTIHYTTFYSSPPMPFGKGVEPFLKDLFSLAQDPTRKKQRARLEKLLSIWSSKHYFSEDTISEWRNEVAKSFEHEQNIEDPQEATKEAKPKDQQVLLPALHGDPTVPYHDLPATTMLPLMRPNSPTPINTRFLKPIVLKAGPPPKALAEAVDVFVKSVDKMWYGGDMRVMPDVDEMGVDIIKPLDGQDDDLLDEPDMIKNTEEGYYGWSRGFAIQMMKRRKGESKRSESHSSER</sequence>
<dbReference type="SMART" id="SM00582">
    <property type="entry name" value="RPR"/>
    <property type="match status" value="1"/>
</dbReference>
<dbReference type="PANTHER" id="PTHR12323">
    <property type="entry name" value="SR-RELATED CTD ASSOCIATED FACTOR 6"/>
    <property type="match status" value="1"/>
</dbReference>
<dbReference type="STRING" id="1284197.S8BUH7"/>
<gene>
    <name evidence="2" type="ORF">H072_7251</name>
</gene>
<dbReference type="GO" id="GO:0048471">
    <property type="term" value="C:perinuclear region of cytoplasm"/>
    <property type="evidence" value="ECO:0007669"/>
    <property type="project" value="TreeGrafter"/>
</dbReference>
<protein>
    <recommendedName>
        <fullName evidence="1">CID domain-containing protein</fullName>
    </recommendedName>
</protein>
<dbReference type="Proteomes" id="UP000015100">
    <property type="component" value="Unassembled WGS sequence"/>
</dbReference>
<dbReference type="InterPro" id="IPR006569">
    <property type="entry name" value="CID_dom"/>
</dbReference>
<dbReference type="OrthoDB" id="21470at2759"/>
<dbReference type="PANTHER" id="PTHR12323:SF0">
    <property type="entry name" value="CALCIUM HOMEOSTASIS ENDOPLASMIC RETICULUM PROTEIN"/>
    <property type="match status" value="1"/>
</dbReference>
<evidence type="ECO:0000313" key="3">
    <source>
        <dbReference type="Proteomes" id="UP000015100"/>
    </source>
</evidence>
<keyword evidence="3" id="KW-1185">Reference proteome</keyword>
<dbReference type="eggNOG" id="ENOG502RZ9Z">
    <property type="taxonomic scope" value="Eukaryota"/>
</dbReference>